<proteinExistence type="predicted"/>
<reference evidence="2" key="1">
    <citation type="journal article" date="2021" name="Front. Plant Sci.">
        <title>Chromosome-Scale Genome Assembly for Chinese Sour Jujube and Insights Into Its Genome Evolution and Domestication Signature.</title>
        <authorList>
            <person name="Shen L.-Y."/>
            <person name="Luo H."/>
            <person name="Wang X.-L."/>
            <person name="Wang X.-M."/>
            <person name="Qiu X.-J."/>
            <person name="Liu H."/>
            <person name="Zhou S.-S."/>
            <person name="Jia K.-H."/>
            <person name="Nie S."/>
            <person name="Bao Y.-T."/>
            <person name="Zhang R.-G."/>
            <person name="Yun Q.-Z."/>
            <person name="Chai Y.-H."/>
            <person name="Lu J.-Y."/>
            <person name="Li Y."/>
            <person name="Zhao S.-W."/>
            <person name="Mao J.-F."/>
            <person name="Jia S.-G."/>
            <person name="Mao Y.-M."/>
        </authorList>
    </citation>
    <scope>NUCLEOTIDE SEQUENCE</scope>
    <source>
        <strain evidence="2">AT0</strain>
        <tissue evidence="2">Leaf</tissue>
    </source>
</reference>
<feature type="region of interest" description="Disordered" evidence="1">
    <location>
        <begin position="383"/>
        <end position="405"/>
    </location>
</feature>
<dbReference type="AlphaFoldDB" id="A0A978VJR2"/>
<feature type="region of interest" description="Disordered" evidence="1">
    <location>
        <begin position="319"/>
        <end position="338"/>
    </location>
</feature>
<accession>A0A978VJR2</accession>
<comment type="caution">
    <text evidence="2">The sequence shown here is derived from an EMBL/GenBank/DDBJ whole genome shotgun (WGS) entry which is preliminary data.</text>
</comment>
<feature type="region of interest" description="Disordered" evidence="1">
    <location>
        <begin position="211"/>
        <end position="243"/>
    </location>
</feature>
<evidence type="ECO:0000256" key="1">
    <source>
        <dbReference type="SAM" id="MobiDB-lite"/>
    </source>
</evidence>
<organism evidence="2 3">
    <name type="scientific">Ziziphus jujuba var. spinosa</name>
    <dbReference type="NCBI Taxonomy" id="714518"/>
    <lineage>
        <taxon>Eukaryota</taxon>
        <taxon>Viridiplantae</taxon>
        <taxon>Streptophyta</taxon>
        <taxon>Embryophyta</taxon>
        <taxon>Tracheophyta</taxon>
        <taxon>Spermatophyta</taxon>
        <taxon>Magnoliopsida</taxon>
        <taxon>eudicotyledons</taxon>
        <taxon>Gunneridae</taxon>
        <taxon>Pentapetalae</taxon>
        <taxon>rosids</taxon>
        <taxon>fabids</taxon>
        <taxon>Rosales</taxon>
        <taxon>Rhamnaceae</taxon>
        <taxon>Paliureae</taxon>
        <taxon>Ziziphus</taxon>
    </lineage>
</organism>
<feature type="region of interest" description="Disordered" evidence="1">
    <location>
        <begin position="1"/>
        <end position="25"/>
    </location>
</feature>
<feature type="compositionally biased region" description="Polar residues" evidence="1">
    <location>
        <begin position="8"/>
        <end position="21"/>
    </location>
</feature>
<dbReference type="EMBL" id="JAEACU010000004">
    <property type="protein sequence ID" value="KAH7533331.1"/>
    <property type="molecule type" value="Genomic_DNA"/>
</dbReference>
<sequence>MPKLAEFTPSQHRSQHISQPIQVHRLHDSEKQSTSSQGGLQSMVDCDKRPTSQEVLPEASKFQLQSLRRICLPYLMENLGRVCNICVQVFHLFHIYIYISKFELIDFMVHPLLYLTKFCITSLFIQFLTVSILYQERDSIPLGKYKICRLNIEQTIKFLMLSRSDIEKFSKEEFNQNQQMIQQLCHINRKNSVPLQEHAKLHPLAARSQIPFPSQGQNVKPHLQPNMTSASSSSGSQRGTDKRNMLNSYLHGFSSSLSQNAVGLPQQTSFSQKTSVNAQDPIIFILQPQKLGWPKRIEMKKPQMPMQNIHEVLIPRNHDQPPASPPWTSQQSFPCPDEKNLPSLSKAMVLRYMTSTITTAYPTPSIPSSLPLDFNKHPAGVCPLSDTEHIPHSQTNAQSDNQTSSQFHDIKMPIMESPATDNGNQQPSTKMEPIERLCRAVASMSPRALVSAVNEIGSVMNMADIIHESRVAVGEIFLTSQICETEITAMPWMKRCKIEV</sequence>
<dbReference type="Proteomes" id="UP000813462">
    <property type="component" value="Unassembled WGS sequence"/>
</dbReference>
<evidence type="ECO:0000313" key="3">
    <source>
        <dbReference type="Proteomes" id="UP000813462"/>
    </source>
</evidence>
<feature type="compositionally biased region" description="Polar residues" evidence="1">
    <location>
        <begin position="392"/>
        <end position="405"/>
    </location>
</feature>
<gene>
    <name evidence="2" type="ORF">FEM48_Zijuj04G0119500</name>
</gene>
<protein>
    <submittedName>
        <fullName evidence="2">Uncharacterized protein</fullName>
    </submittedName>
</protein>
<evidence type="ECO:0000313" key="2">
    <source>
        <dbReference type="EMBL" id="KAH7533331.1"/>
    </source>
</evidence>
<name>A0A978VJR2_ZIZJJ</name>